<evidence type="ECO:0000313" key="1">
    <source>
        <dbReference type="EMBL" id="RHN47236.1"/>
    </source>
</evidence>
<comment type="caution">
    <text evidence="1">The sequence shown here is derived from an EMBL/GenBank/DDBJ whole genome shotgun (WGS) entry which is preliminary data.</text>
</comment>
<dbReference type="EMBL" id="PSQE01000007">
    <property type="protein sequence ID" value="RHN47236.1"/>
    <property type="molecule type" value="Genomic_DNA"/>
</dbReference>
<accession>A0A396H1L2</accession>
<sequence length="55" mass="6475">MVLRRLSLTAKFPIILTRFNTMLHMLLLKKCEKLSLHFQQLCPGDRMGNLFGERN</sequence>
<gene>
    <name evidence="1" type="ORF">MtrunA17_Chr7g0250751</name>
</gene>
<protein>
    <submittedName>
        <fullName evidence="1">Uncharacterized protein</fullName>
    </submittedName>
</protein>
<dbReference type="Gramene" id="rna41809">
    <property type="protein sequence ID" value="RHN47236.1"/>
    <property type="gene ID" value="gene41809"/>
</dbReference>
<dbReference type="AlphaFoldDB" id="A0A396H1L2"/>
<reference evidence="1" key="1">
    <citation type="journal article" date="2018" name="Nat. Plants">
        <title>Whole-genome landscape of Medicago truncatula symbiotic genes.</title>
        <authorList>
            <person name="Pecrix Y."/>
            <person name="Gamas P."/>
            <person name="Carrere S."/>
        </authorList>
    </citation>
    <scope>NUCLEOTIDE SEQUENCE</scope>
    <source>
        <tissue evidence="1">Leaves</tissue>
    </source>
</reference>
<organism evidence="1">
    <name type="scientific">Medicago truncatula</name>
    <name type="common">Barrel medic</name>
    <name type="synonym">Medicago tribuloides</name>
    <dbReference type="NCBI Taxonomy" id="3880"/>
    <lineage>
        <taxon>Eukaryota</taxon>
        <taxon>Viridiplantae</taxon>
        <taxon>Streptophyta</taxon>
        <taxon>Embryophyta</taxon>
        <taxon>Tracheophyta</taxon>
        <taxon>Spermatophyta</taxon>
        <taxon>Magnoliopsida</taxon>
        <taxon>eudicotyledons</taxon>
        <taxon>Gunneridae</taxon>
        <taxon>Pentapetalae</taxon>
        <taxon>rosids</taxon>
        <taxon>fabids</taxon>
        <taxon>Fabales</taxon>
        <taxon>Fabaceae</taxon>
        <taxon>Papilionoideae</taxon>
        <taxon>50 kb inversion clade</taxon>
        <taxon>NPAAA clade</taxon>
        <taxon>Hologalegina</taxon>
        <taxon>IRL clade</taxon>
        <taxon>Trifolieae</taxon>
        <taxon>Medicago</taxon>
    </lineage>
</organism>
<dbReference type="Proteomes" id="UP000265566">
    <property type="component" value="Chromosome 7"/>
</dbReference>
<name>A0A396H1L2_MEDTR</name>
<proteinExistence type="predicted"/>